<evidence type="ECO:0000256" key="6">
    <source>
        <dbReference type="HAMAP-Rule" id="MF_03036"/>
    </source>
</evidence>
<dbReference type="HAMAP" id="MF_03036">
    <property type="entry name" value="Nuc_phosphate_hydrolase"/>
    <property type="match status" value="1"/>
</dbReference>
<dbReference type="EMBL" id="QLTW01000040">
    <property type="protein sequence ID" value="MBT9145022.1"/>
    <property type="molecule type" value="Genomic_DNA"/>
</dbReference>
<dbReference type="Pfam" id="PF05014">
    <property type="entry name" value="Nuc_deoxyrib_tr"/>
    <property type="match status" value="1"/>
</dbReference>
<dbReference type="GO" id="GO:0070694">
    <property type="term" value="F:5-hydroxymethyl-dUMP N-hydrolase activity"/>
    <property type="evidence" value="ECO:0007669"/>
    <property type="project" value="InterPro"/>
</dbReference>
<comment type="catalytic activity">
    <reaction evidence="6">
        <text>a purine 2'-deoxyribonucleoside 5'-phosphate + H2O = a purine nucleobase + 2-deoxy-D-ribose 5-phosphate</text>
        <dbReference type="Rhea" id="RHEA:51132"/>
        <dbReference type="ChEBI" id="CHEBI:15377"/>
        <dbReference type="ChEBI" id="CHEBI:26386"/>
        <dbReference type="ChEBI" id="CHEBI:62877"/>
        <dbReference type="ChEBI" id="CHEBI:142198"/>
    </reaction>
</comment>
<keyword evidence="3 6" id="KW-0546">Nucleotide metabolism</keyword>
<keyword evidence="2 6" id="KW-0378">Hydrolase</keyword>
<gene>
    <name evidence="7" type="primary">dNPH1</name>
    <name evidence="7" type="ORF">DDT42_00886</name>
</gene>
<dbReference type="InterPro" id="IPR028607">
    <property type="entry name" value="DNPH1"/>
</dbReference>
<feature type="binding site" description="in other chain" evidence="6">
    <location>
        <position position="80"/>
    </location>
    <ligand>
        <name>substrate</name>
        <note>ligand shared between homodimeric partners</note>
    </ligand>
</feature>
<protein>
    <recommendedName>
        <fullName evidence="6">Putative 2'-deoxynucleoside 5'-phosphate N-hydrolase 1</fullName>
        <ecNumber evidence="6">3.2.2.-</ecNumber>
    </recommendedName>
</protein>
<sequence length="137" mass="15511">MKIYFAGSITGGRSYESVYQVIVNYLKYLGHTVLTEHVAYQTQGYLKDYQEVFKSDMLMLNNCDLLIAEVSCPSTGVGYEIASALYLDKPVLCLFKEAVEISSLIKGNTSKLINVYAYSSETELLNIIKRYLNEFTE</sequence>
<proteinExistence type="inferred from homology"/>
<dbReference type="PANTHER" id="PTHR15364:SF0">
    <property type="entry name" value="2'-DEOXYNUCLEOSIDE 5'-PHOSPHATE N-HYDROLASE 1"/>
    <property type="match status" value="1"/>
</dbReference>
<comment type="function">
    <text evidence="6">Catalyzes the cleavage of the N-glycosidic bond of deoxyribonucleoside 5'-monophosphates to yield deoxyribose 5-phosphate and a purine or pyrimidine base.</text>
</comment>
<comment type="catalytic activity">
    <reaction evidence="5">
        <text>5-hydroxymethyl-dUMP + H2O = 5-hydroxymethyluracil + 2-deoxy-D-ribose 5-phosphate</text>
        <dbReference type="Rhea" id="RHEA:77099"/>
        <dbReference type="ChEBI" id="CHEBI:15377"/>
        <dbReference type="ChEBI" id="CHEBI:16964"/>
        <dbReference type="ChEBI" id="CHEBI:62877"/>
        <dbReference type="ChEBI" id="CHEBI:90409"/>
    </reaction>
    <physiologicalReaction direction="left-to-right" evidence="5">
        <dbReference type="Rhea" id="RHEA:77100"/>
    </physiologicalReaction>
</comment>
<feature type="binding site" evidence="6">
    <location>
        <begin position="102"/>
        <end position="104"/>
    </location>
    <ligand>
        <name>substrate</name>
        <note>ligand shared between homodimeric partners</note>
    </ligand>
</feature>
<comment type="similarity">
    <text evidence="6">Belongs to the 2'-deoxynucleoside 5'-phosphate N-hydrolase 1 family.</text>
</comment>
<feature type="binding site" description="in other chain" evidence="6">
    <location>
        <position position="19"/>
    </location>
    <ligand>
        <name>substrate</name>
        <note>ligand shared between homodimeric partners</note>
    </ligand>
</feature>
<evidence type="ECO:0000256" key="2">
    <source>
        <dbReference type="ARBA" id="ARBA00022801"/>
    </source>
</evidence>
<comment type="subunit">
    <text evidence="1 6">Monomer and homodimer.</text>
</comment>
<evidence type="ECO:0000256" key="1">
    <source>
        <dbReference type="ARBA" id="ARBA00011407"/>
    </source>
</evidence>
<dbReference type="GO" id="GO:0009116">
    <property type="term" value="P:nucleoside metabolic process"/>
    <property type="evidence" value="ECO:0007669"/>
    <property type="project" value="UniProtKB-UniRule"/>
</dbReference>
<comment type="caution">
    <text evidence="6">Lacks conserved residue(s) required for the propagation of feature annotation.</text>
</comment>
<dbReference type="InterPro" id="IPR051239">
    <property type="entry name" value="2'-dNMP_N-hydrolase"/>
</dbReference>
<comment type="catalytic activity">
    <reaction evidence="6">
        <text>a pyrimidine 2'-deoxyribonucleoside 5'-phosphate + H2O = a pyrimidine nucleobase + 2-deoxy-D-ribose 5-phosphate</text>
        <dbReference type="Rhea" id="RHEA:57852"/>
        <dbReference type="ChEBI" id="CHEBI:15377"/>
        <dbReference type="ChEBI" id="CHEBI:26432"/>
        <dbReference type="ChEBI" id="CHEBI:62877"/>
        <dbReference type="ChEBI" id="CHEBI:142209"/>
    </reaction>
</comment>
<keyword evidence="4 6" id="KW-0326">Glycosidase</keyword>
<evidence type="ECO:0000256" key="3">
    <source>
        <dbReference type="ARBA" id="ARBA00023080"/>
    </source>
</evidence>
<dbReference type="PANTHER" id="PTHR15364">
    <property type="entry name" value="2'-DEOXYNUCLEOSIDE 5'-PHOSPHATE N-HYDROLASE 1"/>
    <property type="match status" value="1"/>
</dbReference>
<reference evidence="7 8" key="1">
    <citation type="journal article" date="2021" name="bioRxiv">
        <title>Unique metabolic strategies in Hadean analogues reveal hints for primordial physiology.</title>
        <authorList>
            <person name="Nobu M.K."/>
            <person name="Nakai R."/>
            <person name="Tamazawa S."/>
            <person name="Mori H."/>
            <person name="Toyoda A."/>
            <person name="Ijiri A."/>
            <person name="Suzuki S."/>
            <person name="Kurokawa K."/>
            <person name="Kamagata Y."/>
            <person name="Tamaki H."/>
        </authorList>
    </citation>
    <scope>NUCLEOTIDE SEQUENCE [LARGE SCALE GENOMIC DNA]</scope>
    <source>
        <strain evidence="7">BS525</strain>
    </source>
</reference>
<dbReference type="InterPro" id="IPR007710">
    <property type="entry name" value="Nucleoside_deoxyribTrfase"/>
</dbReference>
<dbReference type="AlphaFoldDB" id="A0A9E2BGD8"/>
<evidence type="ECO:0000256" key="4">
    <source>
        <dbReference type="ARBA" id="ARBA00023295"/>
    </source>
</evidence>
<dbReference type="Gene3D" id="3.40.50.450">
    <property type="match status" value="1"/>
</dbReference>
<dbReference type="EC" id="3.2.2.-" evidence="6"/>
<dbReference type="GO" id="GO:0009159">
    <property type="term" value="P:deoxyribonucleoside monophosphate catabolic process"/>
    <property type="evidence" value="ECO:0007669"/>
    <property type="project" value="InterPro"/>
</dbReference>
<dbReference type="Proteomes" id="UP000811545">
    <property type="component" value="Unassembled WGS sequence"/>
</dbReference>
<evidence type="ECO:0000313" key="7">
    <source>
        <dbReference type="EMBL" id="MBT9145022.1"/>
    </source>
</evidence>
<comment type="caution">
    <text evidence="7">The sequence shown here is derived from an EMBL/GenBank/DDBJ whole genome shotgun (WGS) entry which is preliminary data.</text>
</comment>
<name>A0A9E2BGD8_PSYF1</name>
<evidence type="ECO:0000313" key="8">
    <source>
        <dbReference type="Proteomes" id="UP000811545"/>
    </source>
</evidence>
<evidence type="ECO:0000256" key="5">
    <source>
        <dbReference type="ARBA" id="ARBA00047460"/>
    </source>
</evidence>
<dbReference type="GO" id="GO:0009117">
    <property type="term" value="P:nucleotide metabolic process"/>
    <property type="evidence" value="ECO:0007669"/>
    <property type="project" value="UniProtKB-KW"/>
</dbReference>
<dbReference type="SUPFAM" id="SSF52309">
    <property type="entry name" value="N-(deoxy)ribosyltransferase-like"/>
    <property type="match status" value="1"/>
</dbReference>
<accession>A0A9E2BGD8</accession>
<organism evidence="7 8">
    <name type="scientific">Psychracetigena formicireducens</name>
    <dbReference type="NCBI Taxonomy" id="2986056"/>
    <lineage>
        <taxon>Bacteria</taxon>
        <taxon>Bacillati</taxon>
        <taxon>Candidatus Lithacetigenota</taxon>
        <taxon>Candidatus Psychracetigena</taxon>
    </lineage>
</organism>